<feature type="compositionally biased region" description="Acidic residues" evidence="1">
    <location>
        <begin position="314"/>
        <end position="326"/>
    </location>
</feature>
<reference evidence="3 4" key="1">
    <citation type="journal article" date="2016" name="Fungal Biol.">
        <title>The genome of Xylona heveae provides a window into fungal endophytism.</title>
        <authorList>
            <person name="Gazis R."/>
            <person name="Kuo A."/>
            <person name="Riley R."/>
            <person name="LaButti K."/>
            <person name="Lipzen A."/>
            <person name="Lin J."/>
            <person name="Amirebrahimi M."/>
            <person name="Hesse C.N."/>
            <person name="Spatafora J.W."/>
            <person name="Henrissat B."/>
            <person name="Hainaut M."/>
            <person name="Grigoriev I.V."/>
            <person name="Hibbett D.S."/>
        </authorList>
    </citation>
    <scope>NUCLEOTIDE SEQUENCE [LARGE SCALE GENOMIC DNA]</scope>
    <source>
        <strain evidence="3 4">TC161</strain>
    </source>
</reference>
<proteinExistence type="predicted"/>
<dbReference type="OMA" id="VGTHPKR"/>
<dbReference type="EMBL" id="KV407458">
    <property type="protein sequence ID" value="KZF22490.1"/>
    <property type="molecule type" value="Genomic_DNA"/>
</dbReference>
<sequence length="422" mass="45614">MPYNTRRKSLSLPLLGIQLPHASRSTAHRSPPDTTSHEQPPSKKVKRSHTPASPPPSVSEPAANGATKVAASKSAGRSYEQTPPPSPGVAEVSKIDTEGINDDIVKGVIEQLEKTGNRPHLVKELAAILSTTLPVVESSANPAAIITSRLTSYLRRPWTALSPCPVGKILTATHPRRIYFHLTTSTPQPIPELYDALNHTSGVISPSLTSASADEEDEHEARMRVTLSPSPEVDLSSPELDDEDMPPTPTGSFTGRSAPGRGNHHSINIAHNHRAASPPLEGDEKEFTQTASSMRKRSLSQEDKPTEEVRPSTEDEEALLETEENADQQNSDAAATLFGHSHVEPMHLTFSSPGSRISSFHVFTSTRKLANDSLDGMEVDIKVDPEGASSIPGDHSLGMWDGDMRNPENVELDELDDLFGAY</sequence>
<feature type="region of interest" description="Disordered" evidence="1">
    <location>
        <begin position="1"/>
        <end position="92"/>
    </location>
</feature>
<dbReference type="Pfam" id="PF25318">
    <property type="entry name" value="WHD_GDS1"/>
    <property type="match status" value="1"/>
</dbReference>
<evidence type="ECO:0000313" key="3">
    <source>
        <dbReference type="EMBL" id="KZF22490.1"/>
    </source>
</evidence>
<evidence type="ECO:0000313" key="4">
    <source>
        <dbReference type="Proteomes" id="UP000076632"/>
    </source>
</evidence>
<protein>
    <recommendedName>
        <fullName evidence="2">GDS1 winged helix domain-containing protein</fullName>
    </recommendedName>
</protein>
<gene>
    <name evidence="3" type="ORF">L228DRAFT_127112</name>
</gene>
<evidence type="ECO:0000259" key="2">
    <source>
        <dbReference type="Pfam" id="PF25318"/>
    </source>
</evidence>
<dbReference type="AlphaFoldDB" id="A0A165GR55"/>
<organism evidence="3 4">
    <name type="scientific">Xylona heveae (strain CBS 132557 / TC161)</name>
    <dbReference type="NCBI Taxonomy" id="1328760"/>
    <lineage>
        <taxon>Eukaryota</taxon>
        <taxon>Fungi</taxon>
        <taxon>Dikarya</taxon>
        <taxon>Ascomycota</taxon>
        <taxon>Pezizomycotina</taxon>
        <taxon>Xylonomycetes</taxon>
        <taxon>Xylonales</taxon>
        <taxon>Xylonaceae</taxon>
        <taxon>Xylona</taxon>
    </lineage>
</organism>
<keyword evidence="4" id="KW-1185">Reference proteome</keyword>
<dbReference type="GeneID" id="28894198"/>
<name>A0A165GR55_XYLHT</name>
<dbReference type="STRING" id="1328760.A0A165GR55"/>
<dbReference type="InterPro" id="IPR057511">
    <property type="entry name" value="WH_GDS1"/>
</dbReference>
<dbReference type="Proteomes" id="UP000076632">
    <property type="component" value="Unassembled WGS sequence"/>
</dbReference>
<feature type="compositionally biased region" description="Basic and acidic residues" evidence="1">
    <location>
        <begin position="299"/>
        <end position="313"/>
    </location>
</feature>
<dbReference type="InParanoid" id="A0A165GR55"/>
<evidence type="ECO:0000256" key="1">
    <source>
        <dbReference type="SAM" id="MobiDB-lite"/>
    </source>
</evidence>
<feature type="region of interest" description="Disordered" evidence="1">
    <location>
        <begin position="205"/>
        <end position="330"/>
    </location>
</feature>
<accession>A0A165GR55</accession>
<dbReference type="OrthoDB" id="4150221at2759"/>
<dbReference type="RefSeq" id="XP_018188045.1">
    <property type="nucleotide sequence ID" value="XM_018329061.1"/>
</dbReference>
<feature type="domain" description="GDS1 winged helix" evidence="2">
    <location>
        <begin position="95"/>
        <end position="189"/>
    </location>
</feature>